<keyword evidence="2" id="KW-1133">Transmembrane helix</keyword>
<dbReference type="EMBL" id="JAKUDN010000001">
    <property type="protein sequence ID" value="MCP8351987.1"/>
    <property type="molecule type" value="Genomic_DNA"/>
</dbReference>
<reference evidence="3 4" key="1">
    <citation type="journal article" date="2022" name="Nat. Microbiol.">
        <title>The microbiome of a bacterivorous marine choanoflagellate contains a resource-demanding obligate bacterial associate.</title>
        <authorList>
            <person name="Needham D.M."/>
            <person name="Poirier C."/>
            <person name="Bachy C."/>
            <person name="George E.E."/>
            <person name="Wilken S."/>
            <person name="Yung C.C.M."/>
            <person name="Limardo A.J."/>
            <person name="Morando M."/>
            <person name="Sudek L."/>
            <person name="Malmstrom R.R."/>
            <person name="Keeling P.J."/>
            <person name="Santoro A.E."/>
            <person name="Worden A.Z."/>
        </authorList>
    </citation>
    <scope>NUCLEOTIDE SEQUENCE [LARGE SCALE GENOMIC DNA]</scope>
    <source>
        <strain evidence="3 4">Comchoano-2</strain>
    </source>
</reference>
<keyword evidence="2" id="KW-0472">Membrane</keyword>
<dbReference type="Proteomes" id="UP001320768">
    <property type="component" value="Unassembled WGS sequence"/>
</dbReference>
<feature type="compositionally biased region" description="Polar residues" evidence="1">
    <location>
        <begin position="373"/>
        <end position="387"/>
    </location>
</feature>
<feature type="transmembrane region" description="Helical" evidence="2">
    <location>
        <begin position="139"/>
        <end position="159"/>
    </location>
</feature>
<proteinExistence type="predicted"/>
<feature type="region of interest" description="Disordered" evidence="1">
    <location>
        <begin position="368"/>
        <end position="387"/>
    </location>
</feature>
<dbReference type="RefSeq" id="WP_258569093.1">
    <property type="nucleotide sequence ID" value="NZ_JAKUDN010000001.1"/>
</dbReference>
<feature type="transmembrane region" description="Helical" evidence="2">
    <location>
        <begin position="165"/>
        <end position="187"/>
    </location>
</feature>
<name>A0ABT1L477_9GAMM</name>
<sequence>MLGETPEVGAIYVGGSRSPETKINDAIKDIYVRSGSKLGEDKLSTLIASLTTQPQAVADEVWQAKLNKRAEILDGFVSGEHTDERYSLFIEALTKQGPNNLSISGARTKSKEVLEKRAAERKFDETLPGKINYAKTKQAYGSMAMAFGIAAIIASAVLLTGGAALAIVVIGALITAGGVGVTTSSTLDRMNYGKRMQESRQLANPLDKDPNEVKAAHIASVPLIPNVLYASAAGTILYNGLPADTGNDDNAMYSPAVNVAGNFMEDENNTYDAWGNNQQRGNNQPRPGNAPIIGSNALYSKVVKNVDSRYSGYNAPGANSSIVYATYWKVGGETSASASARGHDLVVNPPSPAGRGETAAKEVAAVTKGKQVESGQGSELKTGNTFT</sequence>
<comment type="caution">
    <text evidence="3">The sequence shown here is derived from an EMBL/GenBank/DDBJ whole genome shotgun (WGS) entry which is preliminary data.</text>
</comment>
<keyword evidence="4" id="KW-1185">Reference proteome</keyword>
<gene>
    <name evidence="3" type="ORF">MKS91_01595</name>
</gene>
<evidence type="ECO:0000313" key="4">
    <source>
        <dbReference type="Proteomes" id="UP001320768"/>
    </source>
</evidence>
<evidence type="ECO:0000256" key="2">
    <source>
        <dbReference type="SAM" id="Phobius"/>
    </source>
</evidence>
<evidence type="ECO:0000313" key="3">
    <source>
        <dbReference type="EMBL" id="MCP8351987.1"/>
    </source>
</evidence>
<protein>
    <submittedName>
        <fullName evidence="3">Uncharacterized protein</fullName>
    </submittedName>
</protein>
<evidence type="ECO:0000256" key="1">
    <source>
        <dbReference type="SAM" id="MobiDB-lite"/>
    </source>
</evidence>
<organism evidence="3 4">
    <name type="scientific">Candidatus Synchoanobacter obligatus</name>
    <dbReference type="NCBI Taxonomy" id="2919597"/>
    <lineage>
        <taxon>Bacteria</taxon>
        <taxon>Pseudomonadati</taxon>
        <taxon>Pseudomonadota</taxon>
        <taxon>Gammaproteobacteria</taxon>
        <taxon>Candidatus Comchoanobacterales</taxon>
        <taxon>Candidatus Comchoanobacteraceae</taxon>
        <taxon>Candidatus Synchoanobacter</taxon>
    </lineage>
</organism>
<keyword evidence="2" id="KW-0812">Transmembrane</keyword>
<accession>A0ABT1L477</accession>